<proteinExistence type="predicted"/>
<accession>A0ABW3DJX5</accession>
<feature type="chain" id="PRO_5045536292" description="Secreted protein" evidence="1">
    <location>
        <begin position="29"/>
        <end position="100"/>
    </location>
</feature>
<keyword evidence="1" id="KW-0732">Signal</keyword>
<evidence type="ECO:0008006" key="4">
    <source>
        <dbReference type="Google" id="ProtNLM"/>
    </source>
</evidence>
<feature type="signal peptide" evidence="1">
    <location>
        <begin position="1"/>
        <end position="28"/>
    </location>
</feature>
<dbReference type="Proteomes" id="UP001597024">
    <property type="component" value="Unassembled WGS sequence"/>
</dbReference>
<sequence length="100" mass="9948">MSLIKRLTLTAAAAALAGPLLMVPTAHAAGAYVCDSGTFFERGPAGGTPVWHTWGSPCTGSGDGGAGTITLSSGIHAGTYECDRVTLFGAFASGSTCVKL</sequence>
<evidence type="ECO:0000256" key="1">
    <source>
        <dbReference type="SAM" id="SignalP"/>
    </source>
</evidence>
<evidence type="ECO:0000313" key="2">
    <source>
        <dbReference type="EMBL" id="MFD0884185.1"/>
    </source>
</evidence>
<name>A0ABW3DJX5_9ACTN</name>
<reference evidence="3" key="1">
    <citation type="journal article" date="2019" name="Int. J. Syst. Evol. Microbiol.">
        <title>The Global Catalogue of Microorganisms (GCM) 10K type strain sequencing project: providing services to taxonomists for standard genome sequencing and annotation.</title>
        <authorList>
            <consortium name="The Broad Institute Genomics Platform"/>
            <consortium name="The Broad Institute Genome Sequencing Center for Infectious Disease"/>
            <person name="Wu L."/>
            <person name="Ma J."/>
        </authorList>
    </citation>
    <scope>NUCLEOTIDE SEQUENCE [LARGE SCALE GENOMIC DNA]</scope>
    <source>
        <strain evidence="3">CCUG 62974</strain>
    </source>
</reference>
<dbReference type="EMBL" id="JBHTHX010000127">
    <property type="protein sequence ID" value="MFD0884185.1"/>
    <property type="molecule type" value="Genomic_DNA"/>
</dbReference>
<comment type="caution">
    <text evidence="2">The sequence shown here is derived from an EMBL/GenBank/DDBJ whole genome shotgun (WGS) entry which is preliminary data.</text>
</comment>
<protein>
    <recommendedName>
        <fullName evidence="4">Secreted protein</fullName>
    </recommendedName>
</protein>
<evidence type="ECO:0000313" key="3">
    <source>
        <dbReference type="Proteomes" id="UP001597024"/>
    </source>
</evidence>
<keyword evidence="3" id="KW-1185">Reference proteome</keyword>
<organism evidence="2 3">
    <name type="scientific">Streptosporangium algeriense</name>
    <dbReference type="NCBI Taxonomy" id="1682748"/>
    <lineage>
        <taxon>Bacteria</taxon>
        <taxon>Bacillati</taxon>
        <taxon>Actinomycetota</taxon>
        <taxon>Actinomycetes</taxon>
        <taxon>Streptosporangiales</taxon>
        <taxon>Streptosporangiaceae</taxon>
        <taxon>Streptosporangium</taxon>
    </lineage>
</organism>
<gene>
    <name evidence="2" type="ORF">ACFQ08_06430</name>
</gene>